<keyword evidence="1" id="KW-0812">Transmembrane</keyword>
<keyword evidence="1" id="KW-1133">Transmembrane helix</keyword>
<reference evidence="2 3" key="1">
    <citation type="submission" date="2020-03" db="EMBL/GenBank/DDBJ databases">
        <authorList>
            <person name="Sun Q."/>
        </authorList>
    </citation>
    <scope>NUCLEOTIDE SEQUENCE [LARGE SCALE GENOMIC DNA]</scope>
    <source>
        <strain evidence="2 3">KACC 21451</strain>
    </source>
</reference>
<dbReference type="EMBL" id="JAAVUM010000001">
    <property type="protein sequence ID" value="NKE04181.1"/>
    <property type="molecule type" value="Genomic_DNA"/>
</dbReference>
<gene>
    <name evidence="2" type="ORF">GWK17_01615</name>
</gene>
<evidence type="ECO:0000313" key="2">
    <source>
        <dbReference type="EMBL" id="NKE04181.1"/>
    </source>
</evidence>
<dbReference type="RefSeq" id="WP_167830698.1">
    <property type="nucleotide sequence ID" value="NZ_JAAVUM010000001.1"/>
</dbReference>
<dbReference type="Proteomes" id="UP000587942">
    <property type="component" value="Unassembled WGS sequence"/>
</dbReference>
<protein>
    <submittedName>
        <fullName evidence="2">Uncharacterized protein</fullName>
    </submittedName>
</protein>
<dbReference type="AlphaFoldDB" id="A0A846TP32"/>
<accession>A0A846TP32</accession>
<sequence>MALGLFLKLIQFFTNLKVYTLLLHVDYVPILKNIKLPEIIEFGLHLIISIVLAFVLNVYINRKSLKKEAIYRFVWKVSLIVGLLLYPTTLLSERTPAITNAYAFLIWMAGHWIYGMILGRLLSYKEGERV</sequence>
<proteinExistence type="predicted"/>
<feature type="transmembrane region" description="Helical" evidence="1">
    <location>
        <begin position="42"/>
        <end position="61"/>
    </location>
</feature>
<organism evidence="2 3">
    <name type="scientific">Mesobacillus selenatarsenatis</name>
    <dbReference type="NCBI Taxonomy" id="388741"/>
    <lineage>
        <taxon>Bacteria</taxon>
        <taxon>Bacillati</taxon>
        <taxon>Bacillota</taxon>
        <taxon>Bacilli</taxon>
        <taxon>Bacillales</taxon>
        <taxon>Bacillaceae</taxon>
        <taxon>Mesobacillus</taxon>
    </lineage>
</organism>
<evidence type="ECO:0000256" key="1">
    <source>
        <dbReference type="SAM" id="Phobius"/>
    </source>
</evidence>
<keyword evidence="1" id="KW-0472">Membrane</keyword>
<comment type="caution">
    <text evidence="2">The sequence shown here is derived from an EMBL/GenBank/DDBJ whole genome shotgun (WGS) entry which is preliminary data.</text>
</comment>
<name>A0A846TP32_9BACI</name>
<feature type="transmembrane region" description="Helical" evidence="1">
    <location>
        <begin position="73"/>
        <end position="89"/>
    </location>
</feature>
<feature type="transmembrane region" description="Helical" evidence="1">
    <location>
        <begin position="101"/>
        <end position="122"/>
    </location>
</feature>
<evidence type="ECO:0000313" key="3">
    <source>
        <dbReference type="Proteomes" id="UP000587942"/>
    </source>
</evidence>